<accession>K3W8Y6</accession>
<dbReference type="InParanoid" id="K3W8Y6"/>
<dbReference type="HOGENOM" id="CLU_2874860_0_0_1"/>
<dbReference type="Proteomes" id="UP000019132">
    <property type="component" value="Unassembled WGS sequence"/>
</dbReference>
<dbReference type="AlphaFoldDB" id="K3W8Y6"/>
<reference evidence="1" key="3">
    <citation type="submission" date="2015-02" db="UniProtKB">
        <authorList>
            <consortium name="EnsemblProtists"/>
        </authorList>
    </citation>
    <scope>IDENTIFICATION</scope>
    <source>
        <strain evidence="1">DAOM BR144</strain>
    </source>
</reference>
<evidence type="ECO:0000313" key="2">
    <source>
        <dbReference type="Proteomes" id="UP000019132"/>
    </source>
</evidence>
<organism evidence="1 2">
    <name type="scientific">Globisporangium ultimum (strain ATCC 200006 / CBS 805.95 / DAOM BR144)</name>
    <name type="common">Pythium ultimum</name>
    <dbReference type="NCBI Taxonomy" id="431595"/>
    <lineage>
        <taxon>Eukaryota</taxon>
        <taxon>Sar</taxon>
        <taxon>Stramenopiles</taxon>
        <taxon>Oomycota</taxon>
        <taxon>Peronosporomycetes</taxon>
        <taxon>Pythiales</taxon>
        <taxon>Pythiaceae</taxon>
        <taxon>Globisporangium</taxon>
    </lineage>
</organism>
<sequence length="64" mass="7628">MQQVTKENERLRLLVRVQKKHAKDLRRILKKRIARATTVEYSLLRPARCMELGESPDDYNVYAK</sequence>
<keyword evidence="2" id="KW-1185">Reference proteome</keyword>
<reference evidence="2" key="1">
    <citation type="journal article" date="2010" name="Genome Biol.">
        <title>Genome sequence of the necrotrophic plant pathogen Pythium ultimum reveals original pathogenicity mechanisms and effector repertoire.</title>
        <authorList>
            <person name="Levesque C.A."/>
            <person name="Brouwer H."/>
            <person name="Cano L."/>
            <person name="Hamilton J.P."/>
            <person name="Holt C."/>
            <person name="Huitema E."/>
            <person name="Raffaele S."/>
            <person name="Robideau G.P."/>
            <person name="Thines M."/>
            <person name="Win J."/>
            <person name="Zerillo M.M."/>
            <person name="Beakes G.W."/>
            <person name="Boore J.L."/>
            <person name="Busam D."/>
            <person name="Dumas B."/>
            <person name="Ferriera S."/>
            <person name="Fuerstenberg S.I."/>
            <person name="Gachon C.M."/>
            <person name="Gaulin E."/>
            <person name="Govers F."/>
            <person name="Grenville-Briggs L."/>
            <person name="Horner N."/>
            <person name="Hostetler J."/>
            <person name="Jiang R.H."/>
            <person name="Johnson J."/>
            <person name="Krajaejun T."/>
            <person name="Lin H."/>
            <person name="Meijer H.J."/>
            <person name="Moore B."/>
            <person name="Morris P."/>
            <person name="Phuntmart V."/>
            <person name="Puiu D."/>
            <person name="Shetty J."/>
            <person name="Stajich J.E."/>
            <person name="Tripathy S."/>
            <person name="Wawra S."/>
            <person name="van West P."/>
            <person name="Whitty B.R."/>
            <person name="Coutinho P.M."/>
            <person name="Henrissat B."/>
            <person name="Martin F."/>
            <person name="Thomas P.D."/>
            <person name="Tyler B.M."/>
            <person name="De Vries R.P."/>
            <person name="Kamoun S."/>
            <person name="Yandell M."/>
            <person name="Tisserat N."/>
            <person name="Buell C.R."/>
        </authorList>
    </citation>
    <scope>NUCLEOTIDE SEQUENCE</scope>
    <source>
        <strain evidence="2">DAOM:BR144</strain>
    </source>
</reference>
<reference evidence="2" key="2">
    <citation type="submission" date="2010-04" db="EMBL/GenBank/DDBJ databases">
        <authorList>
            <person name="Buell R."/>
            <person name="Hamilton J."/>
            <person name="Hostetler J."/>
        </authorList>
    </citation>
    <scope>NUCLEOTIDE SEQUENCE [LARGE SCALE GENOMIC DNA]</scope>
    <source>
        <strain evidence="2">DAOM:BR144</strain>
    </source>
</reference>
<protein>
    <submittedName>
        <fullName evidence="1">Uncharacterized protein</fullName>
    </submittedName>
</protein>
<evidence type="ECO:0000313" key="1">
    <source>
        <dbReference type="EnsemblProtists" id="PYU1_T001427"/>
    </source>
</evidence>
<proteinExistence type="predicted"/>
<name>K3W8Y6_GLOUD</name>
<dbReference type="EMBL" id="GL376626">
    <property type="status" value="NOT_ANNOTATED_CDS"/>
    <property type="molecule type" value="Genomic_DNA"/>
</dbReference>
<dbReference type="EnsemblProtists" id="PYU1_T001427">
    <property type="protein sequence ID" value="PYU1_T001427"/>
    <property type="gene ID" value="PYU1_G001427"/>
</dbReference>
<dbReference type="VEuPathDB" id="FungiDB:PYU1_G001427"/>